<gene>
    <name evidence="1" type="ORF">HMPREF9123_2070</name>
</gene>
<comment type="caution">
    <text evidence="1">The sequence shown here is derived from an EMBL/GenBank/DDBJ whole genome shotgun (WGS) entry which is preliminary data.</text>
</comment>
<keyword evidence="2" id="KW-1185">Reference proteome</keyword>
<organism evidence="1 2">
    <name type="scientific">Neisseria bacilliformis ATCC BAA-1200</name>
    <dbReference type="NCBI Taxonomy" id="888742"/>
    <lineage>
        <taxon>Bacteria</taxon>
        <taxon>Pseudomonadati</taxon>
        <taxon>Pseudomonadota</taxon>
        <taxon>Betaproteobacteria</taxon>
        <taxon>Neisseriales</taxon>
        <taxon>Neisseriaceae</taxon>
        <taxon>Neisseria</taxon>
    </lineage>
</organism>
<sequence length="63" mass="6718">MAQPRTRFVCRGGDLGGGETGGRLKAQLRRSQNLIYGFQTASCLNGSNRVRRLGATHPTIGSA</sequence>
<evidence type="ECO:0000313" key="1">
    <source>
        <dbReference type="EMBL" id="EGF10195.1"/>
    </source>
</evidence>
<reference evidence="1 2" key="1">
    <citation type="submission" date="2011-02" db="EMBL/GenBank/DDBJ databases">
        <authorList>
            <person name="Muzny D."/>
            <person name="Qin X."/>
            <person name="Deng J."/>
            <person name="Jiang H."/>
            <person name="Liu Y."/>
            <person name="Qu J."/>
            <person name="Song X.-Z."/>
            <person name="Zhang L."/>
            <person name="Thornton R."/>
            <person name="Coyle M."/>
            <person name="Francisco L."/>
            <person name="Jackson L."/>
            <person name="Javaid M."/>
            <person name="Korchina V."/>
            <person name="Kovar C."/>
            <person name="Mata R."/>
            <person name="Mathew T."/>
            <person name="Ngo R."/>
            <person name="Nguyen L."/>
            <person name="Nguyen N."/>
            <person name="Okwuonu G."/>
            <person name="Ongeri F."/>
            <person name="Pham C."/>
            <person name="Simmons D."/>
            <person name="Wilczek-Boney K."/>
            <person name="Hale W."/>
            <person name="Jakkamsetti A."/>
            <person name="Pham P."/>
            <person name="Ruth R."/>
            <person name="San Lucas F."/>
            <person name="Warren J."/>
            <person name="Zhang J."/>
            <person name="Zhao Z."/>
            <person name="Zhou C."/>
            <person name="Zhu D."/>
            <person name="Lee S."/>
            <person name="Bess C."/>
            <person name="Blankenburg K."/>
            <person name="Forbes L."/>
            <person name="Fu Q."/>
            <person name="Gubbala S."/>
            <person name="Hirani K."/>
            <person name="Jayaseelan J.C."/>
            <person name="Lara F."/>
            <person name="Munidasa M."/>
            <person name="Palculict T."/>
            <person name="Patil S."/>
            <person name="Pu L.-L."/>
            <person name="Saada N."/>
            <person name="Tang L."/>
            <person name="Weissenberger G."/>
            <person name="Zhu Y."/>
            <person name="Hemphill L."/>
            <person name="Shang Y."/>
            <person name="Youmans B."/>
            <person name="Ayvaz T."/>
            <person name="Ross M."/>
            <person name="Santibanez J."/>
            <person name="Aqrawi P."/>
            <person name="Gross S."/>
            <person name="Joshi V."/>
            <person name="Fowler G."/>
            <person name="Nazareth L."/>
            <person name="Reid J."/>
            <person name="Worley K."/>
            <person name="Petrosino J."/>
            <person name="Highlander S."/>
            <person name="Gibbs R."/>
        </authorList>
    </citation>
    <scope>NUCLEOTIDE SEQUENCE [LARGE SCALE GENOMIC DNA]</scope>
    <source>
        <strain evidence="1 2">ATCC BAA-1200</strain>
    </source>
</reference>
<dbReference type="Proteomes" id="UP000004105">
    <property type="component" value="Unassembled WGS sequence"/>
</dbReference>
<dbReference type="AlphaFoldDB" id="F2BEB4"/>
<evidence type="ECO:0000313" key="2">
    <source>
        <dbReference type="Proteomes" id="UP000004105"/>
    </source>
</evidence>
<dbReference type="EMBL" id="AFAY01000044">
    <property type="protein sequence ID" value="EGF10195.1"/>
    <property type="molecule type" value="Genomic_DNA"/>
</dbReference>
<accession>F2BEB4</accession>
<name>F2BEB4_9NEIS</name>
<proteinExistence type="predicted"/>
<dbReference type="HOGENOM" id="CLU_2881191_0_0_4"/>
<protein>
    <submittedName>
        <fullName evidence="1">Uncharacterized protein</fullName>
    </submittedName>
</protein>